<dbReference type="EMBL" id="CM051394">
    <property type="protein sequence ID" value="KAJ4728148.1"/>
    <property type="molecule type" value="Genomic_DNA"/>
</dbReference>
<sequence>MAQTQSKTPHIAIFPSPGMGHLIPLIEFAKRLVHHHQFSITFLIPTDGPPSKAQKSTLESLPASINSVFLPPVTLNDVPEDVRIETVISLTVARSLPSLREELKSLVANTPLVGFVVDLFGTDGFDVAREFNVSSYIFYPSTAMALSLFLYLEKLDEMVSCEYRDMSEPVNIPGCIPIHGRDLLDPVQDRKNDAYKYVLHHAKRYKLADGIMVNSFMDLEVGAIKALQKEEPGKPAVYPVGPLVNMGSSSSSGTEKEECIKWLDDQPHGSVLFVSFGSGGTLSSEQLNELAIGLEMSGQRFLWVVRSPNDKAANATFFSAQSQKDPFEFLPKGFLDRTKGRGLVVPSWAPQARVLSHGSTGGFLTHCGWNSVLESVVNGVPLIAWPLYAEQKMNTVMLTEDIKVALRPKANANGLMKEKKLPELSKV</sequence>
<proteinExistence type="predicted"/>
<reference evidence="1 2" key="1">
    <citation type="journal article" date="2023" name="Science">
        <title>Complex scaffold remodeling in plant triterpene biosynthesis.</title>
        <authorList>
            <person name="De La Pena R."/>
            <person name="Hodgson H."/>
            <person name="Liu J.C."/>
            <person name="Stephenson M.J."/>
            <person name="Martin A.C."/>
            <person name="Owen C."/>
            <person name="Harkess A."/>
            <person name="Leebens-Mack J."/>
            <person name="Jimenez L.E."/>
            <person name="Osbourn A."/>
            <person name="Sattely E.S."/>
        </authorList>
    </citation>
    <scope>NUCLEOTIDE SEQUENCE [LARGE SCALE GENOMIC DNA]</scope>
    <source>
        <strain evidence="2">cv. JPN11</strain>
        <tissue evidence="1">Leaf</tissue>
    </source>
</reference>
<gene>
    <name evidence="1" type="ORF">OWV82_001130</name>
</gene>
<dbReference type="Proteomes" id="UP001164539">
    <property type="component" value="Chromosome 1"/>
</dbReference>
<evidence type="ECO:0000313" key="1">
    <source>
        <dbReference type="EMBL" id="KAJ4728148.1"/>
    </source>
</evidence>
<organism evidence="1 2">
    <name type="scientific">Melia azedarach</name>
    <name type="common">Chinaberry tree</name>
    <dbReference type="NCBI Taxonomy" id="155640"/>
    <lineage>
        <taxon>Eukaryota</taxon>
        <taxon>Viridiplantae</taxon>
        <taxon>Streptophyta</taxon>
        <taxon>Embryophyta</taxon>
        <taxon>Tracheophyta</taxon>
        <taxon>Spermatophyta</taxon>
        <taxon>Magnoliopsida</taxon>
        <taxon>eudicotyledons</taxon>
        <taxon>Gunneridae</taxon>
        <taxon>Pentapetalae</taxon>
        <taxon>rosids</taxon>
        <taxon>malvids</taxon>
        <taxon>Sapindales</taxon>
        <taxon>Meliaceae</taxon>
        <taxon>Melia</taxon>
    </lineage>
</organism>
<evidence type="ECO:0000313" key="2">
    <source>
        <dbReference type="Proteomes" id="UP001164539"/>
    </source>
</evidence>
<comment type="caution">
    <text evidence="1">The sequence shown here is derived from an EMBL/GenBank/DDBJ whole genome shotgun (WGS) entry which is preliminary data.</text>
</comment>
<accession>A0ACC1YX93</accession>
<name>A0ACC1YX93_MELAZ</name>
<protein>
    <submittedName>
        <fullName evidence="1">Glycosyltransferase</fullName>
    </submittedName>
</protein>
<keyword evidence="2" id="KW-1185">Reference proteome</keyword>